<dbReference type="InterPro" id="IPR011992">
    <property type="entry name" value="EF-hand-dom_pair"/>
</dbReference>
<feature type="region of interest" description="Disordered" evidence="1">
    <location>
        <begin position="1"/>
        <end position="57"/>
    </location>
</feature>
<feature type="compositionally biased region" description="Acidic residues" evidence="1">
    <location>
        <begin position="454"/>
        <end position="477"/>
    </location>
</feature>
<organism evidence="2">
    <name type="scientific">Amorphochlora amoebiformis</name>
    <dbReference type="NCBI Taxonomy" id="1561963"/>
    <lineage>
        <taxon>Eukaryota</taxon>
        <taxon>Sar</taxon>
        <taxon>Rhizaria</taxon>
        <taxon>Cercozoa</taxon>
        <taxon>Chlorarachniophyceae</taxon>
        <taxon>Amorphochlora</taxon>
    </lineage>
</organism>
<proteinExistence type="predicted"/>
<reference evidence="2" key="1">
    <citation type="submission" date="2021-01" db="EMBL/GenBank/DDBJ databases">
        <authorList>
            <person name="Corre E."/>
            <person name="Pelletier E."/>
            <person name="Niang G."/>
            <person name="Scheremetjew M."/>
            <person name="Finn R."/>
            <person name="Kale V."/>
            <person name="Holt S."/>
            <person name="Cochrane G."/>
            <person name="Meng A."/>
            <person name="Brown T."/>
            <person name="Cohen L."/>
        </authorList>
    </citation>
    <scope>NUCLEOTIDE SEQUENCE</scope>
    <source>
        <strain evidence="2">CCMP2058</strain>
    </source>
</reference>
<dbReference type="EMBL" id="HBEM01027382">
    <property type="protein sequence ID" value="CAD8459700.1"/>
    <property type="molecule type" value="Transcribed_RNA"/>
</dbReference>
<accession>A0A7S0DQJ7</accession>
<feature type="compositionally biased region" description="Basic and acidic residues" evidence="1">
    <location>
        <begin position="1"/>
        <end position="16"/>
    </location>
</feature>
<gene>
    <name evidence="2" type="ORF">LAMO00422_LOCUS18654</name>
</gene>
<dbReference type="Gene3D" id="1.10.238.10">
    <property type="entry name" value="EF-hand"/>
    <property type="match status" value="2"/>
</dbReference>
<sequence>METKDVDNIDDGHAADNEDNEPESPSGLPGETVDELRGTPKKHRRLSSLSKAGKLNSKLHLTPDLTFMPKKRRRSLIERAKSGPFTTYLPTASPLLSLARQKTKTDETQILKTENLVHARPSRISNVLAGDSKSAIRIPDPRFRTDSEISESDRKDTETEIDEKAITKSSRGPYVLSRHQRFTYTQIFKNLSERKQMWGSISKEKTLDIEYLRHALLDCGYYRTQSEMNRIKIKLGMEKFAKMNLDQFLMFMTRVSMAQISKSMREEYKSTYLKYAKDPGAGLTIEELGQMMTEMFRDAYIQDDIDNIINQWGNKHARTVNFQQFISMMAFSQMQNKLERQVERKAFRLFAGNQGRRRIYYRNIQTAIKNMTGVEIDDVTAKEMLWEADVNQKGFLDKHDFLQLVITVFKPGYVVLWNYKKNRAETVQLDALNEEEFEKLDGETKYWKDQIGISDEEDVMAESETEESGPEGTDIPETDTGGKPSDATECGEPPAGDQPRTSVVSI</sequence>
<evidence type="ECO:0000313" key="2">
    <source>
        <dbReference type="EMBL" id="CAD8459700.1"/>
    </source>
</evidence>
<dbReference type="SUPFAM" id="SSF47473">
    <property type="entry name" value="EF-hand"/>
    <property type="match status" value="1"/>
</dbReference>
<feature type="region of interest" description="Disordered" evidence="1">
    <location>
        <begin position="452"/>
        <end position="506"/>
    </location>
</feature>
<protein>
    <recommendedName>
        <fullName evidence="3">Calmodulin</fullName>
    </recommendedName>
</protein>
<evidence type="ECO:0000256" key="1">
    <source>
        <dbReference type="SAM" id="MobiDB-lite"/>
    </source>
</evidence>
<dbReference type="AlphaFoldDB" id="A0A7S0DQJ7"/>
<evidence type="ECO:0008006" key="3">
    <source>
        <dbReference type="Google" id="ProtNLM"/>
    </source>
</evidence>
<name>A0A7S0DQJ7_9EUKA</name>